<evidence type="ECO:0000256" key="1">
    <source>
        <dbReference type="ARBA" id="ARBA00001947"/>
    </source>
</evidence>
<dbReference type="GO" id="GO:0046872">
    <property type="term" value="F:metal ion binding"/>
    <property type="evidence" value="ECO:0007669"/>
    <property type="project" value="UniProtKB-KW"/>
</dbReference>
<dbReference type="eggNOG" id="COG3608">
    <property type="taxonomic scope" value="Bacteria"/>
</dbReference>
<gene>
    <name evidence="6" type="ordered locus">Halhy_1967</name>
</gene>
<dbReference type="GO" id="GO:0016811">
    <property type="term" value="F:hydrolase activity, acting on carbon-nitrogen (but not peptide) bonds, in linear amides"/>
    <property type="evidence" value="ECO:0007669"/>
    <property type="project" value="InterPro"/>
</dbReference>
<dbReference type="EMBL" id="CP002691">
    <property type="protein sequence ID" value="AEE49852.1"/>
    <property type="molecule type" value="Genomic_DNA"/>
</dbReference>
<dbReference type="RefSeq" id="WP_013764405.1">
    <property type="nucleotide sequence ID" value="NC_015510.1"/>
</dbReference>
<evidence type="ECO:0000313" key="6">
    <source>
        <dbReference type="EMBL" id="AEE49852.1"/>
    </source>
</evidence>
<dbReference type="AlphaFoldDB" id="F4L6K9"/>
<dbReference type="InterPro" id="IPR043795">
    <property type="entry name" value="N-alpha-Ac-DABA-like"/>
</dbReference>
<reference evidence="6 7" key="1">
    <citation type="journal article" date="2011" name="Stand. Genomic Sci.">
        <title>Complete genome sequence of Haliscomenobacter hydrossis type strain (O).</title>
        <authorList>
            <consortium name="US DOE Joint Genome Institute (JGI-PGF)"/>
            <person name="Daligault H."/>
            <person name="Lapidus A."/>
            <person name="Zeytun A."/>
            <person name="Nolan M."/>
            <person name="Lucas S."/>
            <person name="Del Rio T.G."/>
            <person name="Tice H."/>
            <person name="Cheng J.F."/>
            <person name="Tapia R."/>
            <person name="Han C."/>
            <person name="Goodwin L."/>
            <person name="Pitluck S."/>
            <person name="Liolios K."/>
            <person name="Pagani I."/>
            <person name="Ivanova N."/>
            <person name="Huntemann M."/>
            <person name="Mavromatis K."/>
            <person name="Mikhailova N."/>
            <person name="Pati A."/>
            <person name="Chen A."/>
            <person name="Palaniappan K."/>
            <person name="Land M."/>
            <person name="Hauser L."/>
            <person name="Brambilla E.M."/>
            <person name="Rohde M."/>
            <person name="Verbarg S."/>
            <person name="Goker M."/>
            <person name="Bristow J."/>
            <person name="Eisen J.A."/>
            <person name="Markowitz V."/>
            <person name="Hugenholtz P."/>
            <person name="Kyrpides N.C."/>
            <person name="Klenk H.P."/>
            <person name="Woyke T."/>
        </authorList>
    </citation>
    <scope>NUCLEOTIDE SEQUENCE [LARGE SCALE GENOMIC DNA]</scope>
    <source>
        <strain evidence="7">ATCC 27775 / DSM 1100 / LMG 10767 / O</strain>
    </source>
</reference>
<dbReference type="PANTHER" id="PTHR37326:SF1">
    <property type="entry name" value="BLL3975 PROTEIN"/>
    <property type="match status" value="1"/>
</dbReference>
<dbReference type="Pfam" id="PF24827">
    <property type="entry name" value="AstE_AspA_cat"/>
    <property type="match status" value="1"/>
</dbReference>
<dbReference type="SUPFAM" id="SSF53187">
    <property type="entry name" value="Zn-dependent exopeptidases"/>
    <property type="match status" value="1"/>
</dbReference>
<keyword evidence="4" id="KW-0862">Zinc</keyword>
<evidence type="ECO:0000313" key="7">
    <source>
        <dbReference type="Proteomes" id="UP000008461"/>
    </source>
</evidence>
<comment type="cofactor">
    <cofactor evidence="1">
        <name>Zn(2+)</name>
        <dbReference type="ChEBI" id="CHEBI:29105"/>
    </cofactor>
</comment>
<dbReference type="Proteomes" id="UP000008461">
    <property type="component" value="Chromosome"/>
</dbReference>
<evidence type="ECO:0000256" key="2">
    <source>
        <dbReference type="ARBA" id="ARBA00022723"/>
    </source>
</evidence>
<dbReference type="Gene3D" id="3.40.630.10">
    <property type="entry name" value="Zn peptidases"/>
    <property type="match status" value="1"/>
</dbReference>
<reference key="2">
    <citation type="submission" date="2011-04" db="EMBL/GenBank/DDBJ databases">
        <title>Complete sequence of chromosome of Haliscomenobacter hydrossis DSM 1100.</title>
        <authorList>
            <consortium name="US DOE Joint Genome Institute (JGI-PGF)"/>
            <person name="Lucas S."/>
            <person name="Han J."/>
            <person name="Lapidus A."/>
            <person name="Bruce D."/>
            <person name="Goodwin L."/>
            <person name="Pitluck S."/>
            <person name="Peters L."/>
            <person name="Kyrpides N."/>
            <person name="Mavromatis K."/>
            <person name="Ivanova N."/>
            <person name="Ovchinnikova G."/>
            <person name="Pagani I."/>
            <person name="Daligault H."/>
            <person name="Detter J.C."/>
            <person name="Han C."/>
            <person name="Land M."/>
            <person name="Hauser L."/>
            <person name="Markowitz V."/>
            <person name="Cheng J.-F."/>
            <person name="Hugenholtz P."/>
            <person name="Woyke T."/>
            <person name="Wu D."/>
            <person name="Verbarg S."/>
            <person name="Frueling A."/>
            <person name="Brambilla E."/>
            <person name="Klenk H.-P."/>
            <person name="Eisen J.A."/>
        </authorList>
    </citation>
    <scope>NUCLEOTIDE SEQUENCE</scope>
    <source>
        <strain>DSM 1100</strain>
    </source>
</reference>
<keyword evidence="7" id="KW-1185">Reference proteome</keyword>
<dbReference type="STRING" id="760192.Halhy_1967"/>
<dbReference type="InterPro" id="IPR053138">
    <property type="entry name" value="N-alpha-Ac-DABA_deacetylase"/>
</dbReference>
<feature type="domain" description="Succinylglutamate desuccinylase/Aspartoacylase catalytic" evidence="5">
    <location>
        <begin position="54"/>
        <end position="232"/>
    </location>
</feature>
<evidence type="ECO:0000256" key="3">
    <source>
        <dbReference type="ARBA" id="ARBA00022801"/>
    </source>
</evidence>
<accession>F4L6K9</accession>
<name>F4L6K9_HALH1</name>
<proteinExistence type="predicted"/>
<keyword evidence="2" id="KW-0479">Metal-binding</keyword>
<organism evidence="6 7">
    <name type="scientific">Haliscomenobacter hydrossis (strain ATCC 27775 / DSM 1100 / LMG 10767 / O)</name>
    <dbReference type="NCBI Taxonomy" id="760192"/>
    <lineage>
        <taxon>Bacteria</taxon>
        <taxon>Pseudomonadati</taxon>
        <taxon>Bacteroidota</taxon>
        <taxon>Saprospiria</taxon>
        <taxon>Saprospirales</taxon>
        <taxon>Haliscomenobacteraceae</taxon>
        <taxon>Haliscomenobacter</taxon>
    </lineage>
</organism>
<dbReference type="GO" id="GO:0016788">
    <property type="term" value="F:hydrolase activity, acting on ester bonds"/>
    <property type="evidence" value="ECO:0007669"/>
    <property type="project" value="InterPro"/>
</dbReference>
<dbReference type="OrthoDB" id="9782876at2"/>
<dbReference type="CDD" id="cd06251">
    <property type="entry name" value="M14_ASTE_ASPA-like"/>
    <property type="match status" value="1"/>
</dbReference>
<dbReference type="PANTHER" id="PTHR37326">
    <property type="entry name" value="BLL3975 PROTEIN"/>
    <property type="match status" value="1"/>
</dbReference>
<keyword evidence="3" id="KW-0378">Hydrolase</keyword>
<dbReference type="KEGG" id="hhy:Halhy_1967"/>
<dbReference type="InterPro" id="IPR055438">
    <property type="entry name" value="AstE_AspA_cat"/>
</dbReference>
<dbReference type="HOGENOM" id="CLU_035605_0_2_10"/>
<sequence>MLHLTGIPGKGITQLDLGTTAPGSIGEYWLHLTDNGIGEPVFLPIMVARGKHDGPVLGLTAAIHGNELNGIPVIQRLFRTIDVQKLHGTIVGVLVMNVPGLLREQRKFNDGSDLNRIAPGKGDGNVSEVYIHRIVERILKKFDYLIDLHTASFGRVNSWYIRADMNSEITACMSRLQNPEIILHNKPNDGTFRGAASSLGIHAITLELRDPHVFQFEVIEDALQGINNVIYHLNMLEGKIIVNSDPIVLCQRSYWMHTDEGGILQVIPRVCEEVKKGQLVAEVRGIFGKLIREYHAPEDGIIIGKSVDPINPTGSRIIHLGVKTSVINNEI</sequence>
<protein>
    <submittedName>
        <fullName evidence="6">Succinylglutamate desuccinylase/aspartoacylase</fullName>
    </submittedName>
</protein>
<dbReference type="PIRSF" id="PIRSF039012">
    <property type="entry name" value="ASP"/>
    <property type="match status" value="1"/>
</dbReference>
<evidence type="ECO:0000256" key="4">
    <source>
        <dbReference type="ARBA" id="ARBA00022833"/>
    </source>
</evidence>
<evidence type="ECO:0000259" key="5">
    <source>
        <dbReference type="Pfam" id="PF24827"/>
    </source>
</evidence>